<organism evidence="2 3">
    <name type="scientific">Catenuloplanes atrovinosus</name>
    <dbReference type="NCBI Taxonomy" id="137266"/>
    <lineage>
        <taxon>Bacteria</taxon>
        <taxon>Bacillati</taxon>
        <taxon>Actinomycetota</taxon>
        <taxon>Actinomycetes</taxon>
        <taxon>Micromonosporales</taxon>
        <taxon>Micromonosporaceae</taxon>
        <taxon>Catenuloplanes</taxon>
    </lineage>
</organism>
<proteinExistence type="predicted"/>
<dbReference type="RefSeq" id="WP_310371624.1">
    <property type="nucleotide sequence ID" value="NZ_JAVDYB010000001.1"/>
</dbReference>
<gene>
    <name evidence="2" type="ORF">J2S41_005385</name>
</gene>
<name>A0AAE4CBZ1_9ACTN</name>
<reference evidence="2" key="1">
    <citation type="submission" date="2023-07" db="EMBL/GenBank/DDBJ databases">
        <title>Sequencing the genomes of 1000 actinobacteria strains.</title>
        <authorList>
            <person name="Klenk H.-P."/>
        </authorList>
    </citation>
    <scope>NUCLEOTIDE SEQUENCE</scope>
    <source>
        <strain evidence="2">DSM 44707</strain>
    </source>
</reference>
<sequence>MKRTWVAAIVAGLGVVLGSPGIAAAAWHSGSAPRVVTGWTDSAAPGVAFPNDNRTHLPLGTWQDEAGVSHTSRVYATFDLSRYDGALVTGGTVYVTERTAADCTKRSIELWRTEPVPEPPAWDRAPAELAQLDEIQTPEYCPTARIGFDVGAAVAEASAAGQRLITFVLRVSAAHEADPAYGRRLNWYNDVALRLSYNTVPAVDSDNLFTTGRSCVKAAPYPAMGTAALQARLTDADEGEELTAEFAVWPVGSPDARRTYLDSTERESGRVATVTVPAADLAQNQAYGWQARALDGTETSAWSDTCYFTWDGVKPSAPVVTSTNFPAGDAPGPAGVKPVFVLDGHGDPDIAGFQYDWYDWDTTWPCLREIKPGRYGQWECTDPLDAPDRVRADRPGGTATVAVNPDSYRSMSLFVRSVDLAGNVSAPARYDLNVPWSMPDVTAESGTPEWNRPVQLTITPAPGVTATRYEVVRGQNAAETVVPDADGVAHYSLVATEVNGEYVTIRGIGADGFVSMAATWSYAFTPEPGIRADVYDNTVWPPGGGVGVPGTFTFSPPPGWTEVAEYRYSFDWESEPAVVPAGADGRATVTWTPEAEGRYRLMVYAVKADGTWSEYGAFYNFEVPADAG</sequence>
<protein>
    <submittedName>
        <fullName evidence="2">Uncharacterized protein</fullName>
    </submittedName>
</protein>
<keyword evidence="3" id="KW-1185">Reference proteome</keyword>
<keyword evidence="1" id="KW-0732">Signal</keyword>
<evidence type="ECO:0000313" key="3">
    <source>
        <dbReference type="Proteomes" id="UP001183643"/>
    </source>
</evidence>
<dbReference type="AlphaFoldDB" id="A0AAE4CBZ1"/>
<comment type="caution">
    <text evidence="2">The sequence shown here is derived from an EMBL/GenBank/DDBJ whole genome shotgun (WGS) entry which is preliminary data.</text>
</comment>
<feature type="chain" id="PRO_5042249729" evidence="1">
    <location>
        <begin position="26"/>
        <end position="628"/>
    </location>
</feature>
<dbReference type="EMBL" id="JAVDYB010000001">
    <property type="protein sequence ID" value="MDR7278607.1"/>
    <property type="molecule type" value="Genomic_DNA"/>
</dbReference>
<feature type="signal peptide" evidence="1">
    <location>
        <begin position="1"/>
        <end position="25"/>
    </location>
</feature>
<evidence type="ECO:0000256" key="1">
    <source>
        <dbReference type="SAM" id="SignalP"/>
    </source>
</evidence>
<evidence type="ECO:0000313" key="2">
    <source>
        <dbReference type="EMBL" id="MDR7278607.1"/>
    </source>
</evidence>
<dbReference type="Proteomes" id="UP001183643">
    <property type="component" value="Unassembled WGS sequence"/>
</dbReference>
<accession>A0AAE4CBZ1</accession>